<gene>
    <name evidence="2" type="ORF">NU08_2142</name>
</gene>
<feature type="transmembrane region" description="Helical" evidence="1">
    <location>
        <begin position="24"/>
        <end position="45"/>
    </location>
</feature>
<evidence type="ECO:0000313" key="3">
    <source>
        <dbReference type="Proteomes" id="UP000290433"/>
    </source>
</evidence>
<accession>A0A444VZA1</accession>
<evidence type="ECO:0000313" key="2">
    <source>
        <dbReference type="EMBL" id="RYJ38917.1"/>
    </source>
</evidence>
<dbReference type="EMBL" id="JUIV01000006">
    <property type="protein sequence ID" value="RYJ38917.1"/>
    <property type="molecule type" value="Genomic_DNA"/>
</dbReference>
<keyword evidence="1" id="KW-0472">Membrane</keyword>
<sequence>MKTHEKKRTSEIEKAQDSVKRKSMIINAMVFSILSFIAVLLITQIV</sequence>
<proteinExistence type="predicted"/>
<keyword evidence="1" id="KW-1133">Transmembrane helix</keyword>
<dbReference type="Proteomes" id="UP000290433">
    <property type="component" value="Unassembled WGS sequence"/>
</dbReference>
<dbReference type="RefSeq" id="WP_162789385.1">
    <property type="nucleotide sequence ID" value="NZ_JUIV01000006.1"/>
</dbReference>
<comment type="caution">
    <text evidence="2">The sequence shown here is derived from an EMBL/GenBank/DDBJ whole genome shotgun (WGS) entry which is preliminary data.</text>
</comment>
<reference evidence="2 3" key="1">
    <citation type="submission" date="2014-12" db="EMBL/GenBank/DDBJ databases">
        <title>Genome sequence of Flavobacterium anhuiense RCM74.</title>
        <authorList>
            <person name="Kim J.F."/>
            <person name="Song J.Y."/>
            <person name="Kwak M.-J."/>
            <person name="Lee S.-W."/>
        </authorList>
    </citation>
    <scope>NUCLEOTIDE SEQUENCE [LARGE SCALE GENOMIC DNA]</scope>
    <source>
        <strain evidence="2 3">RCM74</strain>
    </source>
</reference>
<keyword evidence="1" id="KW-0812">Transmembrane</keyword>
<dbReference type="AlphaFoldDB" id="A0A444VZA1"/>
<evidence type="ECO:0000256" key="1">
    <source>
        <dbReference type="SAM" id="Phobius"/>
    </source>
</evidence>
<organism evidence="2 3">
    <name type="scientific">Flavobacterium anhuiense</name>
    <dbReference type="NCBI Taxonomy" id="459526"/>
    <lineage>
        <taxon>Bacteria</taxon>
        <taxon>Pseudomonadati</taxon>
        <taxon>Bacteroidota</taxon>
        <taxon>Flavobacteriia</taxon>
        <taxon>Flavobacteriales</taxon>
        <taxon>Flavobacteriaceae</taxon>
        <taxon>Flavobacterium</taxon>
    </lineage>
</organism>
<protein>
    <submittedName>
        <fullName evidence="2">Uncharacterized protein</fullName>
    </submittedName>
</protein>
<name>A0A444VZA1_9FLAO</name>